<gene>
    <name evidence="1" type="ORF">ACFFJ2_07160</name>
</gene>
<comment type="caution">
    <text evidence="1">The sequence shown here is derived from an EMBL/GenBank/DDBJ whole genome shotgun (WGS) entry which is preliminary data.</text>
</comment>
<dbReference type="Pfam" id="PF01501">
    <property type="entry name" value="Glyco_transf_8"/>
    <property type="match status" value="1"/>
</dbReference>
<dbReference type="SUPFAM" id="SSF53448">
    <property type="entry name" value="Nucleotide-diphospho-sugar transferases"/>
    <property type="match status" value="1"/>
</dbReference>
<organism evidence="1 2">
    <name type="scientific">Chelativorans intermedius</name>
    <dbReference type="NCBI Taxonomy" id="515947"/>
    <lineage>
        <taxon>Bacteria</taxon>
        <taxon>Pseudomonadati</taxon>
        <taxon>Pseudomonadota</taxon>
        <taxon>Alphaproteobacteria</taxon>
        <taxon>Hyphomicrobiales</taxon>
        <taxon>Phyllobacteriaceae</taxon>
        <taxon>Chelativorans</taxon>
    </lineage>
</organism>
<dbReference type="EMBL" id="JBHLXD010000009">
    <property type="protein sequence ID" value="MFC0208176.1"/>
    <property type="molecule type" value="Genomic_DNA"/>
</dbReference>
<protein>
    <submittedName>
        <fullName evidence="1">Glycosyltransferase family 8 protein</fullName>
    </submittedName>
</protein>
<accession>A0ABV6D690</accession>
<dbReference type="Gene3D" id="3.90.550.10">
    <property type="entry name" value="Spore Coat Polysaccharide Biosynthesis Protein SpsA, Chain A"/>
    <property type="match status" value="1"/>
</dbReference>
<sequence>MSAGLGIVYLTDGNRDDLTYASIAALAMHHERSLDIHVVQAGFRALPPSSLLRWVQGMGHRLATHYLPAGRQHGRPGWGHITATAFAKVEAIEAVAGAYDHVCYLDNDMLTMRPVDLRRAAPRHLPLAAVPDLSVSTGLDNPAFFRNCETHGLPRRYFNSGFLSIDVSRWRDRSMAARYHAAVENHKAFCPYWDGPCQDLDQCALNLAAGGDWETLPIGFNVQKSAFQTCHWQRALIRHYTGPEKFLPVKPHRADGLEHSLLRRIATVVPELSVEMPPRIFILAYLANGFRRRRARQRISHLISQHLQV</sequence>
<proteinExistence type="predicted"/>
<dbReference type="InterPro" id="IPR002495">
    <property type="entry name" value="Glyco_trans_8"/>
</dbReference>
<dbReference type="RefSeq" id="WP_261521403.1">
    <property type="nucleotide sequence ID" value="NZ_JAODNW010000018.1"/>
</dbReference>
<dbReference type="Proteomes" id="UP001589755">
    <property type="component" value="Unassembled WGS sequence"/>
</dbReference>
<reference evidence="1 2" key="1">
    <citation type="submission" date="2024-09" db="EMBL/GenBank/DDBJ databases">
        <authorList>
            <person name="Sun Q."/>
            <person name="Mori K."/>
        </authorList>
    </citation>
    <scope>NUCLEOTIDE SEQUENCE [LARGE SCALE GENOMIC DNA]</scope>
    <source>
        <strain evidence="1 2">CCM 8543</strain>
    </source>
</reference>
<evidence type="ECO:0000313" key="2">
    <source>
        <dbReference type="Proteomes" id="UP001589755"/>
    </source>
</evidence>
<dbReference type="InterPro" id="IPR029044">
    <property type="entry name" value="Nucleotide-diphossugar_trans"/>
</dbReference>
<keyword evidence="2" id="KW-1185">Reference proteome</keyword>
<evidence type="ECO:0000313" key="1">
    <source>
        <dbReference type="EMBL" id="MFC0208176.1"/>
    </source>
</evidence>
<name>A0ABV6D690_9HYPH</name>